<evidence type="ECO:0000313" key="1">
    <source>
        <dbReference type="EMBL" id="NML63066.1"/>
    </source>
</evidence>
<dbReference type="AlphaFoldDB" id="A0A848HMD5"/>
<gene>
    <name evidence="1" type="ORF">HHL21_18670</name>
</gene>
<sequence>MEAELATLIAAIGASSGPHAERAAIGAALALILDEHKDWHMLVLPHHLPRG</sequence>
<dbReference type="Proteomes" id="UP000583752">
    <property type="component" value="Unassembled WGS sequence"/>
</dbReference>
<protein>
    <submittedName>
        <fullName evidence="1">Uncharacterized protein</fullName>
    </submittedName>
</protein>
<dbReference type="RefSeq" id="WP_169468648.1">
    <property type="nucleotide sequence ID" value="NZ_JABBGG010000012.1"/>
</dbReference>
<dbReference type="EMBL" id="JABBGG010000012">
    <property type="protein sequence ID" value="NML63066.1"/>
    <property type="molecule type" value="Genomic_DNA"/>
</dbReference>
<reference evidence="1 2" key="1">
    <citation type="submission" date="2020-04" db="EMBL/GenBank/DDBJ databases">
        <title>Massilia sp. RP-1-19 isolated from soil.</title>
        <authorList>
            <person name="Dahal R.H."/>
        </authorList>
    </citation>
    <scope>NUCLEOTIDE SEQUENCE [LARGE SCALE GENOMIC DNA]</scope>
    <source>
        <strain evidence="1 2">RP-1-19</strain>
    </source>
</reference>
<name>A0A848HMD5_9BURK</name>
<keyword evidence="2" id="KW-1185">Reference proteome</keyword>
<accession>A0A848HMD5</accession>
<proteinExistence type="predicted"/>
<comment type="caution">
    <text evidence="1">The sequence shown here is derived from an EMBL/GenBank/DDBJ whole genome shotgun (WGS) entry which is preliminary data.</text>
</comment>
<evidence type="ECO:0000313" key="2">
    <source>
        <dbReference type="Proteomes" id="UP000583752"/>
    </source>
</evidence>
<organism evidence="1 2">
    <name type="scientific">Massilia polaris</name>
    <dbReference type="NCBI Taxonomy" id="2728846"/>
    <lineage>
        <taxon>Bacteria</taxon>
        <taxon>Pseudomonadati</taxon>
        <taxon>Pseudomonadota</taxon>
        <taxon>Betaproteobacteria</taxon>
        <taxon>Burkholderiales</taxon>
        <taxon>Oxalobacteraceae</taxon>
        <taxon>Telluria group</taxon>
        <taxon>Massilia</taxon>
    </lineage>
</organism>